<dbReference type="Proteomes" id="UP000007151">
    <property type="component" value="Unassembled WGS sequence"/>
</dbReference>
<evidence type="ECO:0000313" key="2">
    <source>
        <dbReference type="Proteomes" id="UP000007151"/>
    </source>
</evidence>
<dbReference type="EMBL" id="AGBW02008963">
    <property type="protein sequence ID" value="OWR52080.1"/>
    <property type="molecule type" value="Genomic_DNA"/>
</dbReference>
<keyword evidence="2" id="KW-1185">Reference proteome</keyword>
<gene>
    <name evidence="1" type="ORF">KGM_208190</name>
</gene>
<reference evidence="1 2" key="1">
    <citation type="journal article" date="2011" name="Cell">
        <title>The monarch butterfly genome yields insights into long-distance migration.</title>
        <authorList>
            <person name="Zhan S."/>
            <person name="Merlin C."/>
            <person name="Boore J.L."/>
            <person name="Reppert S.M."/>
        </authorList>
    </citation>
    <scope>NUCLEOTIDE SEQUENCE [LARGE SCALE GENOMIC DNA]</scope>
    <source>
        <strain evidence="1">F-2</strain>
    </source>
</reference>
<dbReference type="KEGG" id="dpl:KGM_208190"/>
<sequence length="172" mass="19228">MRPPHPPRCSVRTVEGGRGLPAGAPQLPCRRCCAFENLFPIFNQSCYYVKLHMLCPILDEFGILRVSGRIQQSEIPYETRHPLLLPDRNHLSKLIIAEVHQKRMHGGPQIMFNYCGQTMYKHNKNTPELPSSARVAPAVTHTDTQTPSVCVCVWVSCVYTLLAPSTSFPSAG</sequence>
<dbReference type="AlphaFoldDB" id="A0A212FED6"/>
<proteinExistence type="predicted"/>
<accession>A0A212FED6</accession>
<dbReference type="PANTHER" id="PTHR47331">
    <property type="entry name" value="PHD-TYPE DOMAIN-CONTAINING PROTEIN"/>
    <property type="match status" value="1"/>
</dbReference>
<name>A0A212FED6_DANPL</name>
<organism evidence="1 2">
    <name type="scientific">Danaus plexippus plexippus</name>
    <dbReference type="NCBI Taxonomy" id="278856"/>
    <lineage>
        <taxon>Eukaryota</taxon>
        <taxon>Metazoa</taxon>
        <taxon>Ecdysozoa</taxon>
        <taxon>Arthropoda</taxon>
        <taxon>Hexapoda</taxon>
        <taxon>Insecta</taxon>
        <taxon>Pterygota</taxon>
        <taxon>Neoptera</taxon>
        <taxon>Endopterygota</taxon>
        <taxon>Lepidoptera</taxon>
        <taxon>Glossata</taxon>
        <taxon>Ditrysia</taxon>
        <taxon>Papilionoidea</taxon>
        <taxon>Nymphalidae</taxon>
        <taxon>Danainae</taxon>
        <taxon>Danaini</taxon>
        <taxon>Danaina</taxon>
        <taxon>Danaus</taxon>
        <taxon>Danaus</taxon>
    </lineage>
</organism>
<protein>
    <submittedName>
        <fullName evidence="1">BEL12AG transposon polyprotein</fullName>
    </submittedName>
</protein>
<dbReference type="InParanoid" id="A0A212FED6"/>
<comment type="caution">
    <text evidence="1">The sequence shown here is derived from an EMBL/GenBank/DDBJ whole genome shotgun (WGS) entry which is preliminary data.</text>
</comment>
<evidence type="ECO:0000313" key="1">
    <source>
        <dbReference type="EMBL" id="OWR52080.1"/>
    </source>
</evidence>